<comment type="caution">
    <text evidence="1">The sequence shown here is derived from an EMBL/GenBank/DDBJ whole genome shotgun (WGS) entry which is preliminary data.</text>
</comment>
<dbReference type="AlphaFoldDB" id="A0A161QKJ8"/>
<protein>
    <submittedName>
        <fullName evidence="1">Uncharacterized protein</fullName>
    </submittedName>
</protein>
<dbReference type="Proteomes" id="UP000076574">
    <property type="component" value="Unassembled WGS sequence"/>
</dbReference>
<dbReference type="STRING" id="943830.A4A58_19870"/>
<organism evidence="1 2">
    <name type="scientific">Tardiphaga robiniae</name>
    <dbReference type="NCBI Taxonomy" id="943830"/>
    <lineage>
        <taxon>Bacteria</taxon>
        <taxon>Pseudomonadati</taxon>
        <taxon>Pseudomonadota</taxon>
        <taxon>Alphaproteobacteria</taxon>
        <taxon>Hyphomicrobiales</taxon>
        <taxon>Nitrobacteraceae</taxon>
        <taxon>Tardiphaga</taxon>
    </lineage>
</organism>
<proteinExistence type="predicted"/>
<keyword evidence="2" id="KW-1185">Reference proteome</keyword>
<evidence type="ECO:0000313" key="1">
    <source>
        <dbReference type="EMBL" id="KZD20474.1"/>
    </source>
</evidence>
<evidence type="ECO:0000313" key="2">
    <source>
        <dbReference type="Proteomes" id="UP000076574"/>
    </source>
</evidence>
<dbReference type="EMBL" id="LVYV01000056">
    <property type="protein sequence ID" value="KZD20474.1"/>
    <property type="molecule type" value="Genomic_DNA"/>
</dbReference>
<name>A0A161QKJ8_9BRAD</name>
<accession>A0A161QKJ8</accession>
<sequence>METLTVITSDISGSVGPVSVDKCPLDIEPIDRPMFAKSVINQLEQNRQLVSCDPRVHRNDFRSGKRPHFRKVELMSHRTDLALKNVCPALIEKEL</sequence>
<gene>
    <name evidence="1" type="ORF">A4A58_19870</name>
</gene>
<reference evidence="1 2" key="1">
    <citation type="submission" date="2016-03" db="EMBL/GenBank/DDBJ databases">
        <title>Microsymbionts genomes from the relict species Vavilovia formosa (Stev.) Fed.</title>
        <authorList>
            <person name="Kopat V."/>
            <person name="Chirak E."/>
            <person name="Kimeklis A."/>
            <person name="Andronov E."/>
        </authorList>
    </citation>
    <scope>NUCLEOTIDE SEQUENCE [LARGE SCALE GENOMIC DNA]</scope>
    <source>
        <strain evidence="1 2">Vaf07</strain>
    </source>
</reference>